<comment type="subcellular location">
    <subcellularLocation>
        <location evidence="1 7">Cell membrane</location>
        <topology evidence="1 7">Multi-pass membrane protein</topology>
    </subcellularLocation>
</comment>
<proteinExistence type="inferred from homology"/>
<dbReference type="SUPFAM" id="SSF49478">
    <property type="entry name" value="Cna protein B-type domain"/>
    <property type="match status" value="1"/>
</dbReference>
<comment type="caution">
    <text evidence="10">The sequence shown here is derived from an EMBL/GenBank/DDBJ whole genome shotgun (WGS) entry which is preliminary data.</text>
</comment>
<dbReference type="Pfam" id="PF00528">
    <property type="entry name" value="BPD_transp_1"/>
    <property type="match status" value="1"/>
</dbReference>
<feature type="region of interest" description="Disordered" evidence="8">
    <location>
        <begin position="171"/>
        <end position="193"/>
    </location>
</feature>
<keyword evidence="2 7" id="KW-0813">Transport</keyword>
<evidence type="ECO:0000256" key="4">
    <source>
        <dbReference type="ARBA" id="ARBA00022692"/>
    </source>
</evidence>
<evidence type="ECO:0000256" key="3">
    <source>
        <dbReference type="ARBA" id="ARBA00022475"/>
    </source>
</evidence>
<dbReference type="Proteomes" id="UP000240542">
    <property type="component" value="Unassembled WGS sequence"/>
</dbReference>
<feature type="transmembrane region" description="Helical" evidence="7">
    <location>
        <begin position="375"/>
        <end position="398"/>
    </location>
</feature>
<dbReference type="EMBL" id="PYGA01000006">
    <property type="protein sequence ID" value="PSK98043.1"/>
    <property type="molecule type" value="Genomic_DNA"/>
</dbReference>
<sequence>MATTGDPADAPERGAGAAGAAATGGSGRLGPPSWLAAVFLLPALVFLGAYMVYPIVFSVYRSLWDADGLVFVGLGNYAAMFASESTFIALRNNVVWLVVAPTLVTVVGLLFAVLTERIRWSTAFKIVVFMPMAISFLASGVIFRLVYEQDPDRGMANAVITSVRDTVAPAASYPDARPRPESPLAEADGGGLALGEPASAGDTVLLPLVGVPNDTLPDGTEKAAEPEAKDGAVTGTVWLDFTRGGGGTEGDLDGAETGLPAMEVQAVRDGEVAATTTTRADGTFTLDGVGGGAYEIRLSARNFTEPYNGVTWLGPALITPSIIGAYLWVWAGFAMVLIAAGLAAIPREALEAARVDGGTEWQVFRRVTVPLLSPVLLVVFVTLMIYVLKIFDLVFIIAPGSVQSDANVLALEMWRVSFGGANDQGLGSALAVFLLLLVIPAMIFQIRRFRQENS</sequence>
<dbReference type="InterPro" id="IPR000515">
    <property type="entry name" value="MetI-like"/>
</dbReference>
<protein>
    <submittedName>
        <fullName evidence="10">Alpha-glucoside transport system permease protein</fullName>
    </submittedName>
</protein>
<evidence type="ECO:0000256" key="1">
    <source>
        <dbReference type="ARBA" id="ARBA00004651"/>
    </source>
</evidence>
<dbReference type="AlphaFoldDB" id="A0A2P8DLE3"/>
<feature type="transmembrane region" description="Helical" evidence="7">
    <location>
        <begin position="425"/>
        <end position="444"/>
    </location>
</feature>
<feature type="transmembrane region" description="Helical" evidence="7">
    <location>
        <begin position="94"/>
        <end position="114"/>
    </location>
</feature>
<reference evidence="10 11" key="1">
    <citation type="submission" date="2018-03" db="EMBL/GenBank/DDBJ databases">
        <title>Genomic Encyclopedia of Archaeal and Bacterial Type Strains, Phase II (KMG-II): from individual species to whole genera.</title>
        <authorList>
            <person name="Goeker M."/>
        </authorList>
    </citation>
    <scope>NUCLEOTIDE SEQUENCE [LARGE SCALE GENOMIC DNA]</scope>
    <source>
        <strain evidence="10 11">DSM 45312</strain>
    </source>
</reference>
<keyword evidence="6 7" id="KW-0472">Membrane</keyword>
<feature type="transmembrane region" description="Helical" evidence="7">
    <location>
        <begin position="325"/>
        <end position="345"/>
    </location>
</feature>
<feature type="transmembrane region" description="Helical" evidence="7">
    <location>
        <begin position="34"/>
        <end position="56"/>
    </location>
</feature>
<evidence type="ECO:0000313" key="10">
    <source>
        <dbReference type="EMBL" id="PSK98043.1"/>
    </source>
</evidence>
<dbReference type="Gene3D" id="1.10.3720.10">
    <property type="entry name" value="MetI-like"/>
    <property type="match status" value="2"/>
</dbReference>
<dbReference type="PANTHER" id="PTHR43227">
    <property type="entry name" value="BLL4140 PROTEIN"/>
    <property type="match status" value="1"/>
</dbReference>
<keyword evidence="11" id="KW-1185">Reference proteome</keyword>
<dbReference type="InterPro" id="IPR035906">
    <property type="entry name" value="MetI-like_sf"/>
</dbReference>
<dbReference type="GO" id="GO:0005886">
    <property type="term" value="C:plasma membrane"/>
    <property type="evidence" value="ECO:0007669"/>
    <property type="project" value="UniProtKB-SubCell"/>
</dbReference>
<keyword evidence="5 7" id="KW-1133">Transmembrane helix</keyword>
<dbReference type="OrthoDB" id="3515028at2"/>
<dbReference type="SUPFAM" id="SSF161098">
    <property type="entry name" value="MetI-like"/>
    <property type="match status" value="1"/>
</dbReference>
<dbReference type="PANTHER" id="PTHR43227:SF8">
    <property type="entry name" value="DIACETYLCHITOBIOSE UPTAKE SYSTEM PERMEASE PROTEIN DASB"/>
    <property type="match status" value="1"/>
</dbReference>
<dbReference type="RefSeq" id="WP_106582786.1">
    <property type="nucleotide sequence ID" value="NZ_PYGA01000006.1"/>
</dbReference>
<dbReference type="CDD" id="cd06261">
    <property type="entry name" value="TM_PBP2"/>
    <property type="match status" value="1"/>
</dbReference>
<dbReference type="InterPro" id="IPR050809">
    <property type="entry name" value="UgpAE/MalFG_permease"/>
</dbReference>
<feature type="transmembrane region" description="Helical" evidence="7">
    <location>
        <begin position="68"/>
        <end position="88"/>
    </location>
</feature>
<evidence type="ECO:0000313" key="11">
    <source>
        <dbReference type="Proteomes" id="UP000240542"/>
    </source>
</evidence>
<dbReference type="PROSITE" id="PS50928">
    <property type="entry name" value="ABC_TM1"/>
    <property type="match status" value="1"/>
</dbReference>
<evidence type="ECO:0000256" key="5">
    <source>
        <dbReference type="ARBA" id="ARBA00022989"/>
    </source>
</evidence>
<dbReference type="GO" id="GO:0055085">
    <property type="term" value="P:transmembrane transport"/>
    <property type="evidence" value="ECO:0007669"/>
    <property type="project" value="InterPro"/>
</dbReference>
<comment type="similarity">
    <text evidence="7">Belongs to the binding-protein-dependent transport system permease family.</text>
</comment>
<name>A0A2P8DLE3_9ACTN</name>
<evidence type="ECO:0000256" key="2">
    <source>
        <dbReference type="ARBA" id="ARBA00022448"/>
    </source>
</evidence>
<accession>A0A2P8DLE3</accession>
<keyword evidence="4 7" id="KW-0812">Transmembrane</keyword>
<gene>
    <name evidence="10" type="ORF">CLV63_10691</name>
</gene>
<evidence type="ECO:0000256" key="6">
    <source>
        <dbReference type="ARBA" id="ARBA00023136"/>
    </source>
</evidence>
<feature type="domain" description="ABC transmembrane type-1" evidence="9">
    <location>
        <begin position="90"/>
        <end position="445"/>
    </location>
</feature>
<organism evidence="10 11">
    <name type="scientific">Murinocardiopsis flavida</name>
    <dbReference type="NCBI Taxonomy" id="645275"/>
    <lineage>
        <taxon>Bacteria</taxon>
        <taxon>Bacillati</taxon>
        <taxon>Actinomycetota</taxon>
        <taxon>Actinomycetes</taxon>
        <taxon>Streptosporangiales</taxon>
        <taxon>Nocardiopsidaceae</taxon>
        <taxon>Murinocardiopsis</taxon>
    </lineage>
</organism>
<keyword evidence="3" id="KW-1003">Cell membrane</keyword>
<feature type="transmembrane region" description="Helical" evidence="7">
    <location>
        <begin position="126"/>
        <end position="147"/>
    </location>
</feature>
<evidence type="ECO:0000259" key="9">
    <source>
        <dbReference type="PROSITE" id="PS50928"/>
    </source>
</evidence>
<evidence type="ECO:0000256" key="8">
    <source>
        <dbReference type="SAM" id="MobiDB-lite"/>
    </source>
</evidence>
<evidence type="ECO:0000256" key="7">
    <source>
        <dbReference type="RuleBase" id="RU363032"/>
    </source>
</evidence>